<dbReference type="PANTHER" id="PTHR30461">
    <property type="entry name" value="DNA-INVERTASE FROM LAMBDOID PROPHAGE"/>
    <property type="match status" value="1"/>
</dbReference>
<feature type="domain" description="Recombinase" evidence="3">
    <location>
        <begin position="170"/>
        <end position="315"/>
    </location>
</feature>
<evidence type="ECO:0000259" key="3">
    <source>
        <dbReference type="PROSITE" id="PS51737"/>
    </source>
</evidence>
<feature type="domain" description="Resolvase/invertase-type recombinase catalytic" evidence="2">
    <location>
        <begin position="10"/>
        <end position="162"/>
    </location>
</feature>
<dbReference type="InterPro" id="IPR006119">
    <property type="entry name" value="Resolv_N"/>
</dbReference>
<evidence type="ECO:0000259" key="2">
    <source>
        <dbReference type="PROSITE" id="PS51736"/>
    </source>
</evidence>
<dbReference type="InterPro" id="IPR011109">
    <property type="entry name" value="DNA_bind_recombinase_dom"/>
</dbReference>
<organism evidence="4 5">
    <name type="scientific">Paenibacillus medicaginis</name>
    <dbReference type="NCBI Taxonomy" id="1470560"/>
    <lineage>
        <taxon>Bacteria</taxon>
        <taxon>Bacillati</taxon>
        <taxon>Bacillota</taxon>
        <taxon>Bacilli</taxon>
        <taxon>Bacillales</taxon>
        <taxon>Paenibacillaceae</taxon>
        <taxon>Paenibacillus</taxon>
    </lineage>
</organism>
<dbReference type="InterPro" id="IPR038109">
    <property type="entry name" value="DNA_bind_recomb_sf"/>
</dbReference>
<dbReference type="PROSITE" id="PS51736">
    <property type="entry name" value="RECOMBINASES_3"/>
    <property type="match status" value="1"/>
</dbReference>
<comment type="caution">
    <text evidence="4">The sequence shown here is derived from an EMBL/GenBank/DDBJ whole genome shotgun (WGS) entry which is preliminary data.</text>
</comment>
<dbReference type="RefSeq" id="WP_375520295.1">
    <property type="nucleotide sequence ID" value="NZ_JBHIRY010000009.1"/>
</dbReference>
<dbReference type="PANTHER" id="PTHR30461:SF23">
    <property type="entry name" value="DNA RECOMBINASE-RELATED"/>
    <property type="match status" value="1"/>
</dbReference>
<keyword evidence="5" id="KW-1185">Reference proteome</keyword>
<dbReference type="EMBL" id="JBHIRY010000009">
    <property type="protein sequence ID" value="MFB5761153.1"/>
    <property type="molecule type" value="Genomic_DNA"/>
</dbReference>
<name>A0ABV5C0V2_9BACL</name>
<reference evidence="4 5" key="1">
    <citation type="submission" date="2024-09" db="EMBL/GenBank/DDBJ databases">
        <title>Paenibacillus zeirhizospherea sp. nov., isolated from surface of the maize (Zea mays) roots in a horticulture field, Hungary.</title>
        <authorList>
            <person name="Marton D."/>
            <person name="Farkas M."/>
            <person name="Bedics A."/>
            <person name="Toth E."/>
            <person name="Tancsics A."/>
            <person name="Boka K."/>
            <person name="Marati G."/>
            <person name="Kriszt B."/>
            <person name="Cserhati M."/>
        </authorList>
    </citation>
    <scope>NUCLEOTIDE SEQUENCE [LARGE SCALE GENOMIC DNA]</scope>
    <source>
        <strain evidence="4 5">JCM 18446</strain>
    </source>
</reference>
<dbReference type="InterPro" id="IPR050639">
    <property type="entry name" value="SSR_resolvase"/>
</dbReference>
<accession>A0ABV5C0V2</accession>
<keyword evidence="1" id="KW-0175">Coiled coil</keyword>
<evidence type="ECO:0000256" key="1">
    <source>
        <dbReference type="SAM" id="Coils"/>
    </source>
</evidence>
<dbReference type="InterPro" id="IPR036162">
    <property type="entry name" value="Resolvase-like_N_sf"/>
</dbReference>
<dbReference type="Gene3D" id="3.40.50.1390">
    <property type="entry name" value="Resolvase, N-terminal catalytic domain"/>
    <property type="match status" value="1"/>
</dbReference>
<dbReference type="Pfam" id="PF07508">
    <property type="entry name" value="Recombinase"/>
    <property type="match status" value="1"/>
</dbReference>
<dbReference type="PROSITE" id="PS51737">
    <property type="entry name" value="RECOMBINASE_DNA_BIND"/>
    <property type="match status" value="1"/>
</dbReference>
<evidence type="ECO:0000313" key="4">
    <source>
        <dbReference type="EMBL" id="MFB5761153.1"/>
    </source>
</evidence>
<protein>
    <submittedName>
        <fullName evidence="4">Recombinase family protein</fullName>
    </submittedName>
</protein>
<sequence length="537" mass="61710">MISNALHNGDYCIYLRKSRKDIELEALGEGETLARHEKTLLALSRSLKVPIKKIFREVVSGETIQERPEIQKLLKEVEDGIWAGVFVMEVERLARGDTSDQGVIAQAFKFSSTKIVTPSKIYDPENEFDEEYFEFGLFMSRREFKTINRRLQNGRLTSISEGKYVGNIPPYGYKKYKLPKEKGYSLEIIPEEAKIVQMIFDLYVNGEVTPNGDREEFGTALIAKKLNTLKVPSAKGGLWRTSTIQSILRNPVYMGKIKWGSRPLKKRRVDGKIVKSRPRLSINEMKLVQGRHENIVSDELWWKANNKLSLNPAKPVPAHLKIASPLVGLVYCGFCGRAMVRRPHPNQNDSLICQIPECKNVSSFLYLVEQRIIESLKKWLVEYKTDWDNNKRIEEQNNDAELLENAINKIDKDIDNLKIQLDNLHDLLEQNIYTPDVFIDRTKKITEKTKKLDVEKTNLLKQLEALGGVNDKVGEMIPVVEHVLDLYSLDHSPALRNEMLKSVLSKVVYTKEKGARWHGSLDDFSIKIFPKLPRDHH</sequence>
<feature type="coiled-coil region" evidence="1">
    <location>
        <begin position="393"/>
        <end position="427"/>
    </location>
</feature>
<dbReference type="SUPFAM" id="SSF53041">
    <property type="entry name" value="Resolvase-like"/>
    <property type="match status" value="1"/>
</dbReference>
<dbReference type="CDD" id="cd00338">
    <property type="entry name" value="Ser_Recombinase"/>
    <property type="match status" value="1"/>
</dbReference>
<dbReference type="Proteomes" id="UP001580430">
    <property type="component" value="Unassembled WGS sequence"/>
</dbReference>
<proteinExistence type="predicted"/>
<dbReference type="Gene3D" id="3.90.1750.20">
    <property type="entry name" value="Putative Large Serine Recombinase, Chain B, Domain 2"/>
    <property type="match status" value="1"/>
</dbReference>
<gene>
    <name evidence="4" type="ORF">ACE5LO_12195</name>
</gene>
<dbReference type="Pfam" id="PF00239">
    <property type="entry name" value="Resolvase"/>
    <property type="match status" value="1"/>
</dbReference>
<dbReference type="SMART" id="SM00857">
    <property type="entry name" value="Resolvase"/>
    <property type="match status" value="1"/>
</dbReference>
<evidence type="ECO:0000313" key="5">
    <source>
        <dbReference type="Proteomes" id="UP001580430"/>
    </source>
</evidence>